<name>A0A0F4LV12_9LACO</name>
<dbReference type="STRING" id="1218492.JG30_03910"/>
<evidence type="ECO:0000313" key="2">
    <source>
        <dbReference type="Proteomes" id="UP000033558"/>
    </source>
</evidence>
<protein>
    <recommendedName>
        <fullName evidence="3">RNA polymerase sigma factor, sigma-70 family</fullName>
    </recommendedName>
</protein>
<proteinExistence type="predicted"/>
<dbReference type="AlphaFoldDB" id="A0A0F4LV12"/>
<dbReference type="PATRIC" id="fig|1218492.5.peg.513"/>
<evidence type="ECO:0008006" key="3">
    <source>
        <dbReference type="Google" id="ProtNLM"/>
    </source>
</evidence>
<dbReference type="Proteomes" id="UP000033558">
    <property type="component" value="Unassembled WGS sequence"/>
</dbReference>
<dbReference type="SUPFAM" id="SSF88659">
    <property type="entry name" value="Sigma3 and sigma4 domains of RNA polymerase sigma factors"/>
    <property type="match status" value="1"/>
</dbReference>
<accession>A0A0F4LV12</accession>
<reference evidence="1 2" key="1">
    <citation type="submission" date="2015-01" db="EMBL/GenBank/DDBJ databases">
        <title>Comparative genomics of the lactic acid bacteria isolated from the honey bee gut.</title>
        <authorList>
            <person name="Ellegaard K.M."/>
            <person name="Tamarit D."/>
            <person name="Javelind E."/>
            <person name="Olofsson T."/>
            <person name="Andersson S.G."/>
            <person name="Vasquez A."/>
        </authorList>
    </citation>
    <scope>NUCLEOTIDE SEQUENCE [LARGE SCALE GENOMIC DNA]</scope>
    <source>
        <strain evidence="1 2">Bin4</strain>
    </source>
</reference>
<sequence length="165" mass="19316">MITHDLATGFTLALDHRALIQGALKRGHIVLGQTIFDDALQESYLLYAQTWAHSQLELKQFNPFIFQKIVWRALDWWRAQAAHRQIIHDSFLPQQLAVNATTANIIDHWLAVEQLVPQLTRLQLIILQQHYCQGLTLKHLAAKLKVSERYLRQQRARLRQQLRLE</sequence>
<dbReference type="HOGENOM" id="CLU_1608761_0_0_9"/>
<organism evidence="1 2">
    <name type="scientific">Bombilactobacillus mellifer</name>
    <dbReference type="NCBI Taxonomy" id="1218492"/>
    <lineage>
        <taxon>Bacteria</taxon>
        <taxon>Bacillati</taxon>
        <taxon>Bacillota</taxon>
        <taxon>Bacilli</taxon>
        <taxon>Lactobacillales</taxon>
        <taxon>Lactobacillaceae</taxon>
        <taxon>Bombilactobacillus</taxon>
    </lineage>
</organism>
<evidence type="ECO:0000313" key="1">
    <source>
        <dbReference type="EMBL" id="KJY62602.1"/>
    </source>
</evidence>
<keyword evidence="2" id="KW-1185">Reference proteome</keyword>
<dbReference type="EMBL" id="JXJQ01000005">
    <property type="protein sequence ID" value="KJY62602.1"/>
    <property type="molecule type" value="Genomic_DNA"/>
</dbReference>
<dbReference type="OrthoDB" id="2248780at2"/>
<comment type="caution">
    <text evidence="1">The sequence shown here is derived from an EMBL/GenBank/DDBJ whole genome shotgun (WGS) entry which is preliminary data.</text>
</comment>
<gene>
    <name evidence="1" type="ORF">JG30_03910</name>
</gene>
<dbReference type="InterPro" id="IPR013324">
    <property type="entry name" value="RNA_pol_sigma_r3/r4-like"/>
</dbReference>
<dbReference type="RefSeq" id="WP_046315739.1">
    <property type="nucleotide sequence ID" value="NZ_JBHSZT010000003.1"/>
</dbReference>